<dbReference type="SMART" id="SM00630">
    <property type="entry name" value="Sema"/>
    <property type="match status" value="1"/>
</dbReference>
<dbReference type="FunFam" id="3.10.20.90:FF:000429">
    <property type="entry name" value="Plexin C1"/>
    <property type="match status" value="1"/>
</dbReference>
<dbReference type="GO" id="GO:0017154">
    <property type="term" value="F:semaphorin receptor activity"/>
    <property type="evidence" value="ECO:0007669"/>
    <property type="project" value="InterPro"/>
</dbReference>
<dbReference type="RefSeq" id="XP_026002753.1">
    <property type="nucleotide sequence ID" value="XM_026146968.1"/>
</dbReference>
<dbReference type="GO" id="GO:0007162">
    <property type="term" value="P:negative regulation of cell adhesion"/>
    <property type="evidence" value="ECO:0007669"/>
    <property type="project" value="TreeGrafter"/>
</dbReference>
<dbReference type="GO" id="GO:0008360">
    <property type="term" value="P:regulation of cell shape"/>
    <property type="evidence" value="ECO:0007669"/>
    <property type="project" value="TreeGrafter"/>
</dbReference>
<evidence type="ECO:0000313" key="9">
    <source>
        <dbReference type="Ensembl" id="ENSACLP00000007199.2"/>
    </source>
</evidence>
<keyword evidence="6" id="KW-0732">Signal</keyword>
<dbReference type="AlphaFoldDB" id="A0A3P8NR41"/>
<dbReference type="PANTHER" id="PTHR22625:SF4">
    <property type="entry name" value="PLEXIN-C1"/>
    <property type="match status" value="1"/>
</dbReference>
<dbReference type="SUPFAM" id="SSF103575">
    <property type="entry name" value="Plexin repeat"/>
    <property type="match status" value="1"/>
</dbReference>
<proteinExistence type="predicted"/>
<keyword evidence="3" id="KW-1015">Disulfide bond</keyword>
<reference evidence="10" key="2">
    <citation type="submission" date="2023-03" db="EMBL/GenBank/DDBJ databases">
        <authorList>
            <consortium name="Wellcome Sanger Institute Data Sharing"/>
        </authorList>
    </citation>
    <scope>NUCLEOTIDE SEQUENCE [LARGE SCALE GENOMIC DNA]</scope>
</reference>
<evidence type="ECO:0000256" key="1">
    <source>
        <dbReference type="ARBA" id="ARBA00004370"/>
    </source>
</evidence>
<dbReference type="InterPro" id="IPR002165">
    <property type="entry name" value="Plexin_repeat"/>
</dbReference>
<evidence type="ECO:0000259" key="7">
    <source>
        <dbReference type="SMART" id="SM00423"/>
    </source>
</evidence>
<dbReference type="Proteomes" id="UP000265100">
    <property type="component" value="Chromosome 17"/>
</dbReference>
<dbReference type="InterPro" id="IPR031148">
    <property type="entry name" value="Plexin"/>
</dbReference>
<sequence>MILLLALLSVLWGKLGLCQEEDGGFTFDGNIRQFAMTSNTVYIATEERLYQLSHDLTLINSLTQRGIIKTGNQQDDVQFHRVSDTAEGNATFSINVLLPFTSNDSLISCGVTDDDCSYCEVLDLKNISNLLYREHIQVGPLKSSSRSVSFLVDVKKKTQTDTYILTAIQQNREKPENNKCGINQKTINLQNTDNKQGGGIFSITDRASGTPQITSKGDVEFVDGFQLNSTIYLFSNALSAQTNRVRLIWLKGEKSKTDTLKSLRGATLSVSDGDSSRLVASSVIPGEQPVLWSGVFSVDGGDTDTKLMVFDISPDYSRNTDRDPDFYTSVPSEVTPKILKPKAVLFRHSYMTSVLAVRQRGWMVFFIGTGDGQLIKLSVDRNYHAACPTVLYRTSDDRKVFPKLHLDPVGHKHVYVPFRNQIRRVPVSKCSTYTSVQECWSAQDPYCGWCGSKSSCTFEDDCTDSDWLSIPDESQHKMISHKVEKDTNGQILLKIHTHLTVGQEVSSNFTCQFTARSSSICALNNPPPQFPQCTCILSDRTLPADGLHVTVKFRLGSTQLSEQLRLTNCSDISGPPSSVLCQQCIKAGCGWNTNRCSWADQTEINDSVCQNVQSGKNFSIPEISSITPSVVSFYGRNHAVLSGRNLDNVTAVRMQADTDCTPKESSVWGNTGFSLTFHIPSSNIKGVVNVCLLLPDGHCHGKAKITYSSLPSCTNITPSSSWISGKRKITLTGSHLNFVEGVMHSPTMHSPTMQEVRLPRYISSQNLTYDSPAALSISSSTVYLKVANETLTCSRKLSYYPDPEFTSFTATRTGKDVHITIQKKTDKLEMTIDELSVWGVEDKPKNCTMEAKETSDNIDSFTCEIKSSTNPEFQQLLIKYGDKSVTLENKDKSGVSYFPMLILVLLLIPAIITVALFYQRQQQRLADEMNKFVEDLELNIRNDIRQGFVELQTENADLLENVGTIPFLDFKHFASRIFFPENESLMESCIKDISQDVVKIQLDECCQGLSRLIQDQLFLTSMVHALEEEKSFTIKDKCAVASLLTVALHSNLSYLTEVMEVLLKDLMQKSSNAQPKLLLRRTESIVEKLLTNWMSICLYGFLRETVGQHLFLMVSALTQQIAKGPVDCVTEKALYTLNEDWLLWQAQDFSSLKLKVLFAVGTDGEVSEPLEVIVLDCDTVEQVKEKILSSFKAKFGFPYNIPLRDVCIEYEKNGLFLPLEEVDASSMVIGEVTMLNTLKHYKANDGGTIKVLSKKTHPPLSPQGSVKDDENFSGKYFHLIDPDVDEDQTKNPERKKLKLKEVHLTKLLSTKVAVHSFVEKLFRSIWGLTLSRSPFAVKYFFDFLDTQAENMKITDPDVLHIWKTNSLPLRFWINILKNPQFVFDMEKTPHMDGCLSVIAQAFMDSFSLSEMQLGKYAPTNKLLYAKDIPKFKQEVKMYYKQIRDQSPVTPAEFKDFLHEESKKHENEFNEAAALKELYKFIERYFTEIKQKLDENGVPAELKEQLQHVKQSFDGLKSCSWS</sequence>
<feature type="domain" description="Sema" evidence="8">
    <location>
        <begin position="31"/>
        <end position="410"/>
    </location>
</feature>
<dbReference type="InterPro" id="IPR013548">
    <property type="entry name" value="Plexin_cytoplasmic_RasGAP_dom"/>
</dbReference>
<feature type="chain" id="PRO_5044226622" description="Sema domain-containing protein" evidence="6">
    <location>
        <begin position="19"/>
        <end position="1521"/>
    </location>
</feature>
<dbReference type="GeneTree" id="ENSGT01150000286928"/>
<dbReference type="InterPro" id="IPR016201">
    <property type="entry name" value="PSI"/>
</dbReference>
<accession>A0A3P8NR41</accession>
<evidence type="ECO:0000256" key="6">
    <source>
        <dbReference type="SAM" id="SignalP"/>
    </source>
</evidence>
<dbReference type="CTD" id="10154"/>
<keyword evidence="5" id="KW-1133">Transmembrane helix</keyword>
<feature type="signal peptide" evidence="6">
    <location>
        <begin position="1"/>
        <end position="18"/>
    </location>
</feature>
<dbReference type="Bgee" id="ENSACLG00000004872">
    <property type="expression patterns" value="Expressed in spleen and 7 other cell types or tissues"/>
</dbReference>
<feature type="domain" description="PSI" evidence="7">
    <location>
        <begin position="429"/>
        <end position="477"/>
    </location>
</feature>
<evidence type="ECO:0000256" key="4">
    <source>
        <dbReference type="ARBA" id="ARBA00023180"/>
    </source>
</evidence>
<dbReference type="Gene3D" id="3.10.20.90">
    <property type="entry name" value="Phosphatidylinositol 3-kinase Catalytic Subunit, Chain A, domain 1"/>
    <property type="match status" value="1"/>
</dbReference>
<dbReference type="Pfam" id="PF08337">
    <property type="entry name" value="Plexin_cytopl"/>
    <property type="match status" value="1"/>
</dbReference>
<feature type="domain" description="PSI" evidence="7">
    <location>
        <begin position="568"/>
        <end position="610"/>
    </location>
</feature>
<dbReference type="SMART" id="SM00423">
    <property type="entry name" value="PSI"/>
    <property type="match status" value="2"/>
</dbReference>
<dbReference type="Ensembl" id="ENSACLT00000007360.2">
    <property type="protein sequence ID" value="ENSACLP00000007199.2"/>
    <property type="gene ID" value="ENSACLG00000004872.2"/>
</dbReference>
<dbReference type="Pfam" id="PF01437">
    <property type="entry name" value="PSI"/>
    <property type="match status" value="1"/>
</dbReference>
<evidence type="ECO:0000259" key="8">
    <source>
        <dbReference type="SMART" id="SM00630"/>
    </source>
</evidence>
<dbReference type="Gene3D" id="1.10.506.10">
    <property type="entry name" value="GTPase Activation - p120gap, domain 1"/>
    <property type="match status" value="1"/>
</dbReference>
<comment type="subcellular location">
    <subcellularLocation>
        <location evidence="1">Membrane</location>
    </subcellularLocation>
</comment>
<dbReference type="PANTHER" id="PTHR22625">
    <property type="entry name" value="PLEXIN"/>
    <property type="match status" value="1"/>
</dbReference>
<dbReference type="GO" id="GO:0007411">
    <property type="term" value="P:axon guidance"/>
    <property type="evidence" value="ECO:0007669"/>
    <property type="project" value="UniProtKB-ARBA"/>
</dbReference>
<dbReference type="InterPro" id="IPR046800">
    <property type="entry name" value="Plexin_RBD"/>
</dbReference>
<evidence type="ECO:0000256" key="2">
    <source>
        <dbReference type="ARBA" id="ARBA00023136"/>
    </source>
</evidence>
<dbReference type="InterPro" id="IPR013783">
    <property type="entry name" value="Ig-like_fold"/>
</dbReference>
<keyword evidence="4" id="KW-0325">Glycoprotein</keyword>
<dbReference type="SUPFAM" id="SSF48350">
    <property type="entry name" value="GTPase activation domain, GAP"/>
    <property type="match status" value="1"/>
</dbReference>
<dbReference type="InterPro" id="IPR015943">
    <property type="entry name" value="WD40/YVTN_repeat-like_dom_sf"/>
</dbReference>
<reference evidence="9" key="4">
    <citation type="submission" date="2025-09" db="UniProtKB">
        <authorList>
            <consortium name="Ensembl"/>
        </authorList>
    </citation>
    <scope>IDENTIFICATION</scope>
</reference>
<keyword evidence="5" id="KW-0812">Transmembrane</keyword>
<dbReference type="InterPro" id="IPR036352">
    <property type="entry name" value="Semap_dom_sf"/>
</dbReference>
<dbReference type="Pfam" id="PF20170">
    <property type="entry name" value="Plexin_RBD"/>
    <property type="match status" value="1"/>
</dbReference>
<evidence type="ECO:0000313" key="10">
    <source>
        <dbReference type="Proteomes" id="UP000265100"/>
    </source>
</evidence>
<dbReference type="GO" id="GO:0030334">
    <property type="term" value="P:regulation of cell migration"/>
    <property type="evidence" value="ECO:0007669"/>
    <property type="project" value="TreeGrafter"/>
</dbReference>
<dbReference type="SUPFAM" id="SSF101912">
    <property type="entry name" value="Sema domain"/>
    <property type="match status" value="1"/>
</dbReference>
<evidence type="ECO:0008006" key="11">
    <source>
        <dbReference type="Google" id="ProtNLM"/>
    </source>
</evidence>
<feature type="transmembrane region" description="Helical" evidence="5">
    <location>
        <begin position="897"/>
        <end position="918"/>
    </location>
</feature>
<evidence type="ECO:0000256" key="5">
    <source>
        <dbReference type="SAM" id="Phobius"/>
    </source>
</evidence>
<keyword evidence="10" id="KW-1185">Reference proteome</keyword>
<dbReference type="Gene3D" id="2.60.40.10">
    <property type="entry name" value="Immunoglobulins"/>
    <property type="match status" value="2"/>
</dbReference>
<organism evidence="9 10">
    <name type="scientific">Astatotilapia calliptera</name>
    <name type="common">Eastern happy</name>
    <name type="synonym">Chromis callipterus</name>
    <dbReference type="NCBI Taxonomy" id="8154"/>
    <lineage>
        <taxon>Eukaryota</taxon>
        <taxon>Metazoa</taxon>
        <taxon>Chordata</taxon>
        <taxon>Craniata</taxon>
        <taxon>Vertebrata</taxon>
        <taxon>Euteleostomi</taxon>
        <taxon>Actinopterygii</taxon>
        <taxon>Neopterygii</taxon>
        <taxon>Teleostei</taxon>
        <taxon>Neoteleostei</taxon>
        <taxon>Acanthomorphata</taxon>
        <taxon>Ovalentaria</taxon>
        <taxon>Cichlomorphae</taxon>
        <taxon>Cichliformes</taxon>
        <taxon>Cichlidae</taxon>
        <taxon>African cichlids</taxon>
        <taxon>Pseudocrenilabrinae</taxon>
        <taxon>Haplochromini</taxon>
        <taxon>Astatotilapia</taxon>
    </lineage>
</organism>
<dbReference type="GO" id="GO:0002116">
    <property type="term" value="C:semaphorin receptor complex"/>
    <property type="evidence" value="ECO:0007669"/>
    <property type="project" value="TreeGrafter"/>
</dbReference>
<reference evidence="9" key="3">
    <citation type="submission" date="2025-08" db="UniProtKB">
        <authorList>
            <consortium name="Ensembl"/>
        </authorList>
    </citation>
    <scope>IDENTIFICATION</scope>
</reference>
<dbReference type="GeneID" id="113008978"/>
<evidence type="ECO:0000256" key="3">
    <source>
        <dbReference type="ARBA" id="ARBA00023157"/>
    </source>
</evidence>
<dbReference type="GO" id="GO:0005886">
    <property type="term" value="C:plasma membrane"/>
    <property type="evidence" value="ECO:0007669"/>
    <property type="project" value="TreeGrafter"/>
</dbReference>
<name>A0A3P8NR41_ASTCA</name>
<protein>
    <recommendedName>
        <fullName evidence="11">Sema domain-containing protein</fullName>
    </recommendedName>
</protein>
<keyword evidence="2 5" id="KW-0472">Membrane</keyword>
<dbReference type="InterPro" id="IPR001627">
    <property type="entry name" value="Semap_dom"/>
</dbReference>
<dbReference type="CDD" id="cd00102">
    <property type="entry name" value="IPT"/>
    <property type="match status" value="2"/>
</dbReference>
<dbReference type="OMA" id="GVFIQID"/>
<dbReference type="GO" id="GO:0050772">
    <property type="term" value="P:positive regulation of axonogenesis"/>
    <property type="evidence" value="ECO:0007669"/>
    <property type="project" value="TreeGrafter"/>
</dbReference>
<reference evidence="9 10" key="1">
    <citation type="submission" date="2018-05" db="EMBL/GenBank/DDBJ databases">
        <authorList>
            <person name="Datahose"/>
        </authorList>
    </citation>
    <scope>NUCLEOTIDE SEQUENCE</scope>
</reference>
<dbReference type="InterPro" id="IPR008936">
    <property type="entry name" value="Rho_GTPase_activation_prot"/>
</dbReference>
<dbReference type="Gene3D" id="2.130.10.10">
    <property type="entry name" value="YVTN repeat-like/Quinoprotein amine dehydrogenase"/>
    <property type="match status" value="2"/>
</dbReference>
<dbReference type="STRING" id="8154.ENSACLP00000007199"/>